<dbReference type="InterPro" id="IPR036388">
    <property type="entry name" value="WH-like_DNA-bd_sf"/>
</dbReference>
<dbReference type="Pfam" id="PF03466">
    <property type="entry name" value="LysR_substrate"/>
    <property type="match status" value="1"/>
</dbReference>
<evidence type="ECO:0000256" key="3">
    <source>
        <dbReference type="ARBA" id="ARBA00023125"/>
    </source>
</evidence>
<dbReference type="EMBL" id="AP026801">
    <property type="protein sequence ID" value="BDR56818.1"/>
    <property type="molecule type" value="Genomic_DNA"/>
</dbReference>
<name>A0AAU9CZV8_9LACO</name>
<keyword evidence="2" id="KW-0805">Transcription regulation</keyword>
<organism evidence="6 7">
    <name type="scientific">Xylocopilactobacillus apis</name>
    <dbReference type="NCBI Taxonomy" id="2932183"/>
    <lineage>
        <taxon>Bacteria</taxon>
        <taxon>Bacillati</taxon>
        <taxon>Bacillota</taxon>
        <taxon>Bacilli</taxon>
        <taxon>Lactobacillales</taxon>
        <taxon>Lactobacillaceae</taxon>
        <taxon>Xylocopilactobacillus</taxon>
    </lineage>
</organism>
<dbReference type="PANTHER" id="PTHR30419:SF8">
    <property type="entry name" value="NITROGEN ASSIMILATION TRANSCRIPTIONAL ACTIVATOR-RELATED"/>
    <property type="match status" value="1"/>
</dbReference>
<dbReference type="KEGG" id="xak:KIMC2_13800"/>
<dbReference type="PROSITE" id="PS50931">
    <property type="entry name" value="HTH_LYSR"/>
    <property type="match status" value="1"/>
</dbReference>
<evidence type="ECO:0000256" key="4">
    <source>
        <dbReference type="ARBA" id="ARBA00023163"/>
    </source>
</evidence>
<dbReference type="Gene3D" id="1.10.10.10">
    <property type="entry name" value="Winged helix-like DNA-binding domain superfamily/Winged helix DNA-binding domain"/>
    <property type="match status" value="1"/>
</dbReference>
<dbReference type="InterPro" id="IPR005119">
    <property type="entry name" value="LysR_subst-bd"/>
</dbReference>
<dbReference type="RefSeq" id="WP_317695332.1">
    <property type="nucleotide sequence ID" value="NZ_AP026801.1"/>
</dbReference>
<keyword evidence="4" id="KW-0804">Transcription</keyword>
<dbReference type="InterPro" id="IPR000847">
    <property type="entry name" value="LysR_HTH_N"/>
</dbReference>
<dbReference type="SUPFAM" id="SSF53850">
    <property type="entry name" value="Periplasmic binding protein-like II"/>
    <property type="match status" value="1"/>
</dbReference>
<gene>
    <name evidence="6" type="ORF">KIMC2_13800</name>
</gene>
<dbReference type="GO" id="GO:0003700">
    <property type="term" value="F:DNA-binding transcription factor activity"/>
    <property type="evidence" value="ECO:0007669"/>
    <property type="project" value="InterPro"/>
</dbReference>
<dbReference type="PANTHER" id="PTHR30419">
    <property type="entry name" value="HTH-TYPE TRANSCRIPTIONAL REGULATOR YBHD"/>
    <property type="match status" value="1"/>
</dbReference>
<accession>A0AAU9CZV8</accession>
<dbReference type="InterPro" id="IPR036390">
    <property type="entry name" value="WH_DNA-bd_sf"/>
</dbReference>
<protein>
    <submittedName>
        <fullName evidence="6">LysR family transcriptional regulator</fullName>
    </submittedName>
</protein>
<dbReference type="AlphaFoldDB" id="A0AAU9CZV8"/>
<dbReference type="CDD" id="cd05466">
    <property type="entry name" value="PBP2_LTTR_substrate"/>
    <property type="match status" value="1"/>
</dbReference>
<feature type="domain" description="HTH lysR-type" evidence="5">
    <location>
        <begin position="1"/>
        <end position="58"/>
    </location>
</feature>
<dbReference type="Proteomes" id="UP001321804">
    <property type="component" value="Chromosome"/>
</dbReference>
<dbReference type="InterPro" id="IPR050950">
    <property type="entry name" value="HTH-type_LysR_regulators"/>
</dbReference>
<sequence>MELEELQNFVMIAETGNITKAAKNLHISQPALSRHLQSLENELGVKLADRGSRQLSLTDDGTYLLQRAREILSMVTKTKNDLNDQKSISGDIYLGCGETQAMHPIAKAIKLMRSRYPETHIHLYSGSGDELRYKIKSGFLDFALLIDPTNTAGYNFISMDSKDTWGILMHPTNPLSTKKVITAQDVEQMPAIFPRQNYNFSQIENWFGHPIPAEQIIGTYNLLFNAAVMVEEDVGMVYCIDRLIRVVDIPNLVFRPLSPALSTEINFVWRKNRTLSNAADAFLKIVQEVVKG</sequence>
<evidence type="ECO:0000313" key="6">
    <source>
        <dbReference type="EMBL" id="BDR56818.1"/>
    </source>
</evidence>
<comment type="similarity">
    <text evidence="1">Belongs to the LysR transcriptional regulatory family.</text>
</comment>
<dbReference type="PRINTS" id="PR00039">
    <property type="entry name" value="HTHLYSR"/>
</dbReference>
<dbReference type="Gene3D" id="3.40.190.290">
    <property type="match status" value="1"/>
</dbReference>
<evidence type="ECO:0000259" key="5">
    <source>
        <dbReference type="PROSITE" id="PS50931"/>
    </source>
</evidence>
<dbReference type="Pfam" id="PF00126">
    <property type="entry name" value="HTH_1"/>
    <property type="match status" value="1"/>
</dbReference>
<evidence type="ECO:0000256" key="1">
    <source>
        <dbReference type="ARBA" id="ARBA00009437"/>
    </source>
</evidence>
<keyword evidence="7" id="KW-1185">Reference proteome</keyword>
<reference evidence="6 7" key="1">
    <citation type="journal article" date="2023" name="Microbiol. Spectr.">
        <title>Symbiosis of Carpenter Bees with Uncharacterized Lactic Acid Bacteria Showing NAD Auxotrophy.</title>
        <authorList>
            <person name="Kawasaki S."/>
            <person name="Ozawa K."/>
            <person name="Mori T."/>
            <person name="Yamamoto A."/>
            <person name="Ito M."/>
            <person name="Ohkuma M."/>
            <person name="Sakamoto M."/>
            <person name="Matsutani M."/>
        </authorList>
    </citation>
    <scope>NUCLEOTIDE SEQUENCE [LARGE SCALE GENOMIC DNA]</scope>
    <source>
        <strain evidence="6 7">KimC2</strain>
    </source>
</reference>
<dbReference type="GO" id="GO:0003677">
    <property type="term" value="F:DNA binding"/>
    <property type="evidence" value="ECO:0007669"/>
    <property type="project" value="UniProtKB-KW"/>
</dbReference>
<keyword evidence="3" id="KW-0238">DNA-binding</keyword>
<proteinExistence type="inferred from homology"/>
<dbReference type="SUPFAM" id="SSF46785">
    <property type="entry name" value="Winged helix' DNA-binding domain"/>
    <property type="match status" value="1"/>
</dbReference>
<dbReference type="FunFam" id="1.10.10.10:FF:000001">
    <property type="entry name" value="LysR family transcriptional regulator"/>
    <property type="match status" value="1"/>
</dbReference>
<evidence type="ECO:0000313" key="7">
    <source>
        <dbReference type="Proteomes" id="UP001321804"/>
    </source>
</evidence>
<dbReference type="GO" id="GO:0005829">
    <property type="term" value="C:cytosol"/>
    <property type="evidence" value="ECO:0007669"/>
    <property type="project" value="TreeGrafter"/>
</dbReference>
<evidence type="ECO:0000256" key="2">
    <source>
        <dbReference type="ARBA" id="ARBA00023015"/>
    </source>
</evidence>